<feature type="binding site" evidence="11 12">
    <location>
        <begin position="442"/>
        <end position="444"/>
    </location>
    <ligand>
        <name>L-methionine</name>
        <dbReference type="ChEBI" id="CHEBI:57844"/>
    </ligand>
</feature>
<name>A0A4R3VGA9_9BURK</name>
<comment type="function">
    <text evidence="1 11">Catalyzes the transfer of a methyl group from 5-methyltetrahydrofolate to homocysteine resulting in methionine formation.</text>
</comment>
<dbReference type="GO" id="GO:0008270">
    <property type="term" value="F:zinc ion binding"/>
    <property type="evidence" value="ECO:0007669"/>
    <property type="project" value="InterPro"/>
</dbReference>
<keyword evidence="4 11" id="KW-0489">Methyltransferase</keyword>
<sequence length="768" mass="85430">MTIIHNLGFPRIGVQRELKRAQEAYWNGKASAEELLATGKALRERHWEVQAKAGVDLVPVGDFAWYDQILEWTTLLGAVPARFAQPSDQPVSLDTLFRMARGRAPSGKPAAACEMTKWFDTNYHYIVPELAPGQTYRIAREYLFEQVQEAQALGHRVKPVIPGPLTWLWLGKGDAFTQGADDTAKLQLLDALLPVYAEVLARLKALGVEWVQVDEPILALDLKPEWRDAYARAYARLAESGVSILLATYFEGLKDNASVLKGLPVQGVHIDLVRAPGQLQDVVSLLGQDQVLSAGIVNGRNIWRTDLDAAHEALASVRAALGERLWIAPSCSLLHVPVDLAAETELDAELRGWLSFATQKLDELRWLAKLLDGRLDSEAEQGLAAQRAALQARRTSTRIHNAAVKQRLEAARDVSLERRPFAQRISVQQKALGLPAYPTTTIGSFPQTLEIRALRRDWKAGGISDADYEKGIRKEIEDVIRFQEKIGLDVLVHGEPERNDMVEYFGELLGGFAFTRNGWVQSYGSRCVKPPIIFGDVVRPAPMTVAWSSYAQSLTDKPVKGMLTGPVTILQWSFVRDDQPREATCRQLALALRDEVNDLEAAGITVIQIDEPAIREGLPLRRADWSAYLAWAVDSFRLSTSGVQDDTQIHTHMCYSEFNDIIESIAAMDADVITIETSRSNMELLDAFEAFQYPNDIGPGVYDIHSPNVPEVEWMVDLIRKAASRLPGERLWVNPDCGLKTRAWPETEAALKLMVDAARVLRQETAGA</sequence>
<evidence type="ECO:0000256" key="14">
    <source>
        <dbReference type="PIRSR" id="PIRSR000382-3"/>
    </source>
</evidence>
<dbReference type="SUPFAM" id="SSF51726">
    <property type="entry name" value="UROD/MetE-like"/>
    <property type="match status" value="2"/>
</dbReference>
<keyword evidence="8 11" id="KW-0677">Repeat</keyword>
<dbReference type="NCBIfam" id="NF003556">
    <property type="entry name" value="PRK05222.1"/>
    <property type="match status" value="1"/>
</dbReference>
<evidence type="ECO:0000256" key="13">
    <source>
        <dbReference type="PIRSR" id="PIRSR000382-2"/>
    </source>
</evidence>
<feature type="binding site" evidence="11">
    <location>
        <position position="654"/>
    </location>
    <ligand>
        <name>Zn(2+)</name>
        <dbReference type="ChEBI" id="CHEBI:29105"/>
        <note>catalytic</note>
    </ligand>
</feature>
<evidence type="ECO:0000256" key="11">
    <source>
        <dbReference type="HAMAP-Rule" id="MF_00172"/>
    </source>
</evidence>
<feature type="binding site" evidence="11">
    <location>
        <position position="616"/>
    </location>
    <ligand>
        <name>5-methyltetrahydropteroyltri-L-glutamate</name>
        <dbReference type="ChEBI" id="CHEBI:58207"/>
    </ligand>
</feature>
<dbReference type="FunFam" id="3.20.20.210:FF:000002">
    <property type="entry name" value="5-methyltetrahydropteroyltriglutamate--homocysteine methyltransferase"/>
    <property type="match status" value="1"/>
</dbReference>
<evidence type="ECO:0000256" key="1">
    <source>
        <dbReference type="ARBA" id="ARBA00002777"/>
    </source>
</evidence>
<feature type="binding site" evidence="12">
    <location>
        <position position="122"/>
    </location>
    <ligand>
        <name>5-methyltetrahydropteroyltri-L-glutamate</name>
        <dbReference type="ChEBI" id="CHEBI:58207"/>
    </ligand>
</feature>
<dbReference type="InterPro" id="IPR002629">
    <property type="entry name" value="Met_Synth_C/arc"/>
</dbReference>
<feature type="binding site" evidence="13">
    <location>
        <position position="654"/>
    </location>
    <ligand>
        <name>Zn(2+)</name>
        <dbReference type="ChEBI" id="CHEBI:29105"/>
        <label>1</label>
        <note>catalytic</note>
    </ligand>
</feature>
<feature type="binding site" evidence="11">
    <location>
        <position position="737"/>
    </location>
    <ligand>
        <name>Zn(2+)</name>
        <dbReference type="ChEBI" id="CHEBI:29105"/>
        <note>catalytic</note>
    </ligand>
</feature>
<evidence type="ECO:0000256" key="7">
    <source>
        <dbReference type="ARBA" id="ARBA00022723"/>
    </source>
</evidence>
<evidence type="ECO:0000313" key="18">
    <source>
        <dbReference type="Proteomes" id="UP000294692"/>
    </source>
</evidence>
<gene>
    <name evidence="11" type="primary">metE</name>
    <name evidence="17" type="ORF">EV686_102600</name>
</gene>
<keyword evidence="9 11" id="KW-0862">Zinc</keyword>
<feature type="domain" description="Cobalamin-independent methionine synthase MetE N-terminal" evidence="16">
    <location>
        <begin position="5"/>
        <end position="319"/>
    </location>
</feature>
<dbReference type="GO" id="GO:0071265">
    <property type="term" value="P:L-methionine biosynthetic process"/>
    <property type="evidence" value="ECO:0007669"/>
    <property type="project" value="UniProtKB-ARBA"/>
</dbReference>
<feature type="binding site" evidence="11 12">
    <location>
        <position position="610"/>
    </location>
    <ligand>
        <name>L-homocysteine</name>
        <dbReference type="ChEBI" id="CHEBI:58199"/>
    </ligand>
</feature>
<evidence type="ECO:0000313" key="17">
    <source>
        <dbReference type="EMBL" id="TCV01885.1"/>
    </source>
</evidence>
<feature type="binding site" evidence="11 12">
    <location>
        <position position="495"/>
    </location>
    <ligand>
        <name>L-methionine</name>
        <dbReference type="ChEBI" id="CHEBI:57844"/>
    </ligand>
</feature>
<dbReference type="Proteomes" id="UP000294692">
    <property type="component" value="Unassembled WGS sequence"/>
</dbReference>
<dbReference type="OrthoDB" id="244285at2"/>
<evidence type="ECO:0000256" key="12">
    <source>
        <dbReference type="PIRSR" id="PIRSR000382-1"/>
    </source>
</evidence>
<evidence type="ECO:0000256" key="8">
    <source>
        <dbReference type="ARBA" id="ARBA00022737"/>
    </source>
</evidence>
<feature type="binding site" evidence="11">
    <location>
        <position position="652"/>
    </location>
    <ligand>
        <name>Zn(2+)</name>
        <dbReference type="ChEBI" id="CHEBI:29105"/>
        <note>catalytic</note>
    </ligand>
</feature>
<evidence type="ECO:0000256" key="5">
    <source>
        <dbReference type="ARBA" id="ARBA00022605"/>
    </source>
</evidence>
<dbReference type="CDD" id="cd03312">
    <property type="entry name" value="CIMS_N_terminal_like"/>
    <property type="match status" value="1"/>
</dbReference>
<dbReference type="GO" id="GO:0032259">
    <property type="term" value="P:methylation"/>
    <property type="evidence" value="ECO:0007669"/>
    <property type="project" value="UniProtKB-KW"/>
</dbReference>
<feature type="binding site" evidence="11 12">
    <location>
        <begin position="526"/>
        <end position="527"/>
    </location>
    <ligand>
        <name>5-methyltetrahydropteroyltri-L-glutamate</name>
        <dbReference type="ChEBI" id="CHEBI:58207"/>
    </ligand>
</feature>
<dbReference type="PANTHER" id="PTHR30519">
    <property type="entry name" value="5-METHYLTETRAHYDROPTEROYLTRIGLUTAMATE--HOMOCYSTEINE METHYLTRANSFERASE"/>
    <property type="match status" value="1"/>
</dbReference>
<dbReference type="UniPathway" id="UPA00051">
    <property type="reaction ID" value="UER00082"/>
</dbReference>
<evidence type="ECO:0000259" key="15">
    <source>
        <dbReference type="Pfam" id="PF01717"/>
    </source>
</evidence>
<proteinExistence type="inferred from homology"/>
<feature type="binding site" evidence="11 12">
    <location>
        <position position="572"/>
    </location>
    <ligand>
        <name>5-methyltetrahydropteroyltri-L-glutamate</name>
        <dbReference type="ChEBI" id="CHEBI:58207"/>
    </ligand>
</feature>
<feature type="binding site" evidence="11">
    <location>
        <position position="495"/>
    </location>
    <ligand>
        <name>L-homocysteine</name>
        <dbReference type="ChEBI" id="CHEBI:58199"/>
    </ligand>
</feature>
<comment type="similarity">
    <text evidence="3 11">Belongs to the vitamin-B12 independent methionine synthase family.</text>
</comment>
<dbReference type="AlphaFoldDB" id="A0A4R3VGA9"/>
<dbReference type="InterPro" id="IPR006276">
    <property type="entry name" value="Cobalamin-indep_Met_synthase"/>
</dbReference>
<feature type="binding site" evidence="11 12">
    <location>
        <begin position="442"/>
        <end position="444"/>
    </location>
    <ligand>
        <name>L-homocysteine</name>
        <dbReference type="ChEBI" id="CHEBI:58199"/>
    </ligand>
</feature>
<dbReference type="Gene3D" id="3.20.20.210">
    <property type="match status" value="2"/>
</dbReference>
<dbReference type="FunFam" id="3.20.20.210:FF:000003">
    <property type="entry name" value="5-methyltetrahydropteroyltriglutamate--homocysteine methyltransferase"/>
    <property type="match status" value="1"/>
</dbReference>
<dbReference type="NCBIfam" id="TIGR01371">
    <property type="entry name" value="met_syn_B12ind"/>
    <property type="match status" value="1"/>
</dbReference>
<comment type="pathway">
    <text evidence="2 11">Amino-acid biosynthesis; L-methionine biosynthesis via de novo pathway; L-methionine from L-homocysteine (MetE route): step 1/1.</text>
</comment>
<feature type="binding site" evidence="13">
    <location>
        <position position="676"/>
    </location>
    <ligand>
        <name>Zn(2+)</name>
        <dbReference type="ChEBI" id="CHEBI:29105"/>
        <label>1</label>
        <note>catalytic</note>
    </ligand>
</feature>
<evidence type="ECO:0000256" key="6">
    <source>
        <dbReference type="ARBA" id="ARBA00022679"/>
    </source>
</evidence>
<feature type="binding site" evidence="12">
    <location>
        <position position="19"/>
    </location>
    <ligand>
        <name>5-methyltetrahydropteroyltri-L-glutamate</name>
        <dbReference type="ChEBI" id="CHEBI:58207"/>
    </ligand>
</feature>
<dbReference type="EMBL" id="SMBX01000002">
    <property type="protein sequence ID" value="TCV01885.1"/>
    <property type="molecule type" value="Genomic_DNA"/>
</dbReference>
<dbReference type="HAMAP" id="MF_00172">
    <property type="entry name" value="Meth_synth"/>
    <property type="match status" value="1"/>
</dbReference>
<dbReference type="InterPro" id="IPR013215">
    <property type="entry name" value="Cbl-indep_Met_Synth_N"/>
</dbReference>
<evidence type="ECO:0000259" key="16">
    <source>
        <dbReference type="Pfam" id="PF08267"/>
    </source>
</evidence>
<feature type="domain" description="Cobalamin-independent methionine synthase MetE C-terminal/archaeal" evidence="15">
    <location>
        <begin position="438"/>
        <end position="759"/>
    </location>
</feature>
<feature type="active site" description="Proton donor" evidence="11 14">
    <location>
        <position position="705"/>
    </location>
</feature>
<comment type="cofactor">
    <cofactor evidence="13">
        <name>Zn(2+)</name>
        <dbReference type="ChEBI" id="CHEBI:29105"/>
    </cofactor>
    <text evidence="13">Binds 2 Zn(2+) ions per subunit.</text>
</comment>
<keyword evidence="10 11" id="KW-0486">Methionine biosynthesis</keyword>
<evidence type="ECO:0000256" key="10">
    <source>
        <dbReference type="ARBA" id="ARBA00023167"/>
    </source>
</evidence>
<feature type="binding site" evidence="11 12">
    <location>
        <position position="610"/>
    </location>
    <ligand>
        <name>L-methionine</name>
        <dbReference type="ChEBI" id="CHEBI:57844"/>
    </ligand>
</feature>
<evidence type="ECO:0000256" key="9">
    <source>
        <dbReference type="ARBA" id="ARBA00022833"/>
    </source>
</evidence>
<protein>
    <recommendedName>
        <fullName evidence="11">5-methyltetrahydropteroyltriglutamate--homocysteine methyltransferase</fullName>
        <ecNumber evidence="11">2.1.1.14</ecNumber>
    </recommendedName>
    <alternativeName>
        <fullName evidence="11">Cobalamin-independent methionine synthase</fullName>
    </alternativeName>
    <alternativeName>
        <fullName evidence="11">Methionine synthase, vitamin-B12 independent isozyme</fullName>
    </alternativeName>
</protein>
<feature type="binding site" evidence="13">
    <location>
        <position position="737"/>
    </location>
    <ligand>
        <name>Zn(2+)</name>
        <dbReference type="ChEBI" id="CHEBI:29105"/>
        <label>1</label>
        <note>catalytic</note>
    </ligand>
</feature>
<comment type="caution">
    <text evidence="17">The sequence shown here is derived from an EMBL/GenBank/DDBJ whole genome shotgun (WGS) entry which is preliminary data.</text>
</comment>
<keyword evidence="6 11" id="KW-0808">Transferase</keyword>
<dbReference type="Pfam" id="PF08267">
    <property type="entry name" value="Meth_synt_1"/>
    <property type="match status" value="1"/>
</dbReference>
<evidence type="ECO:0000256" key="4">
    <source>
        <dbReference type="ARBA" id="ARBA00022603"/>
    </source>
</evidence>
<dbReference type="InterPro" id="IPR038071">
    <property type="entry name" value="UROD/MetE-like_sf"/>
</dbReference>
<feature type="binding site" evidence="11">
    <location>
        <position position="676"/>
    </location>
    <ligand>
        <name>Zn(2+)</name>
        <dbReference type="ChEBI" id="CHEBI:29105"/>
        <note>catalytic</note>
    </ligand>
</feature>
<keyword evidence="5 11" id="KW-0028">Amino-acid biosynthesis</keyword>
<evidence type="ECO:0000256" key="2">
    <source>
        <dbReference type="ARBA" id="ARBA00004681"/>
    </source>
</evidence>
<evidence type="ECO:0000256" key="3">
    <source>
        <dbReference type="ARBA" id="ARBA00009553"/>
    </source>
</evidence>
<dbReference type="RefSeq" id="WP_132474758.1">
    <property type="nucleotide sequence ID" value="NZ_JBHRVM010000001.1"/>
</dbReference>
<dbReference type="PIRSF" id="PIRSF000382">
    <property type="entry name" value="MeTrfase_B12_ind"/>
    <property type="match status" value="1"/>
</dbReference>
<feature type="binding site" evidence="11">
    <location>
        <begin position="16"/>
        <end position="19"/>
    </location>
    <ligand>
        <name>5-methyltetrahydropteroyltri-L-glutamate</name>
        <dbReference type="ChEBI" id="CHEBI:58207"/>
    </ligand>
</feature>
<feature type="binding site" evidence="11">
    <location>
        <position position="117"/>
    </location>
    <ligand>
        <name>5-methyltetrahydropteroyltri-L-glutamate</name>
        <dbReference type="ChEBI" id="CHEBI:58207"/>
    </ligand>
</feature>
<dbReference type="Pfam" id="PF01717">
    <property type="entry name" value="Meth_synt_2"/>
    <property type="match status" value="1"/>
</dbReference>
<keyword evidence="18" id="KW-1185">Reference proteome</keyword>
<dbReference type="EC" id="2.1.1.14" evidence="11"/>
<keyword evidence="7 11" id="KW-0479">Metal-binding</keyword>
<dbReference type="GO" id="GO:0003871">
    <property type="term" value="F:5-methyltetrahydropteroyltriglutamate-homocysteine S-methyltransferase activity"/>
    <property type="evidence" value="ECO:0007669"/>
    <property type="project" value="UniProtKB-UniRule"/>
</dbReference>
<feature type="binding site" evidence="13">
    <location>
        <position position="652"/>
    </location>
    <ligand>
        <name>Zn(2+)</name>
        <dbReference type="ChEBI" id="CHEBI:29105"/>
        <label>1</label>
        <note>catalytic</note>
    </ligand>
</feature>
<comment type="catalytic activity">
    <reaction evidence="11">
        <text>5-methyltetrahydropteroyltri-L-glutamate + L-homocysteine = tetrahydropteroyltri-L-glutamate + L-methionine</text>
        <dbReference type="Rhea" id="RHEA:21196"/>
        <dbReference type="ChEBI" id="CHEBI:57844"/>
        <dbReference type="ChEBI" id="CHEBI:58140"/>
        <dbReference type="ChEBI" id="CHEBI:58199"/>
        <dbReference type="ChEBI" id="CHEBI:58207"/>
        <dbReference type="EC" id="2.1.1.14"/>
    </reaction>
</comment>
<reference evidence="17 18" key="1">
    <citation type="submission" date="2019-03" db="EMBL/GenBank/DDBJ databases">
        <title>Genomic Encyclopedia of Type Strains, Phase IV (KMG-IV): sequencing the most valuable type-strain genomes for metagenomic binning, comparative biology and taxonomic classification.</title>
        <authorList>
            <person name="Goeker M."/>
        </authorList>
    </citation>
    <scope>NUCLEOTIDE SEQUENCE [LARGE SCALE GENOMIC DNA]</scope>
    <source>
        <strain evidence="17 18">DSM 100048</strain>
    </source>
</reference>
<dbReference type="CDD" id="cd03311">
    <property type="entry name" value="CIMS_C_terminal_like"/>
    <property type="match status" value="1"/>
</dbReference>
<comment type="cofactor">
    <cofactor evidence="11">
        <name>Zn(2+)</name>
        <dbReference type="ChEBI" id="CHEBI:29105"/>
    </cofactor>
    <text evidence="11">Binds 1 zinc ion per subunit.</text>
</comment>
<organism evidence="17 18">
    <name type="scientific">Paracandidimonas soli</name>
    <dbReference type="NCBI Taxonomy" id="1917182"/>
    <lineage>
        <taxon>Bacteria</taxon>
        <taxon>Pseudomonadati</taxon>
        <taxon>Pseudomonadota</taxon>
        <taxon>Betaproteobacteria</taxon>
        <taxon>Burkholderiales</taxon>
        <taxon>Alcaligenaceae</taxon>
        <taxon>Paracandidimonas</taxon>
    </lineage>
</organism>
<accession>A0A4R3VGA9</accession>